<dbReference type="InterPro" id="IPR000805">
    <property type="entry name" value="Glyco_hydro_26"/>
</dbReference>
<dbReference type="Gene3D" id="3.20.20.80">
    <property type="entry name" value="Glycosidases"/>
    <property type="match status" value="1"/>
</dbReference>
<evidence type="ECO:0000256" key="1">
    <source>
        <dbReference type="ARBA" id="ARBA00007754"/>
    </source>
</evidence>
<feature type="active site" description="Nucleophile" evidence="4">
    <location>
        <position position="298"/>
    </location>
</feature>
<name>A0A9P0GZI8_NEZVI</name>
<dbReference type="PIRSF" id="PIRSF018168">
    <property type="entry name" value="Mannan-1_4-beta-mannosidase"/>
    <property type="match status" value="1"/>
</dbReference>
<protein>
    <recommendedName>
        <fullName evidence="8">GH26 domain-containing protein</fullName>
    </recommendedName>
</protein>
<dbReference type="AlphaFoldDB" id="A0A9P0GZI8"/>
<feature type="binding site" evidence="5">
    <location>
        <position position="132"/>
    </location>
    <ligand>
        <name>substrate</name>
    </ligand>
</feature>
<evidence type="ECO:0000313" key="10">
    <source>
        <dbReference type="Proteomes" id="UP001152798"/>
    </source>
</evidence>
<keyword evidence="7" id="KW-0732">Signal</keyword>
<reference evidence="9" key="1">
    <citation type="submission" date="2022-01" db="EMBL/GenBank/DDBJ databases">
        <authorList>
            <person name="King R."/>
        </authorList>
    </citation>
    <scope>NUCLEOTIDE SEQUENCE</scope>
</reference>
<feature type="signal peptide" evidence="7">
    <location>
        <begin position="1"/>
        <end position="27"/>
    </location>
</feature>
<dbReference type="PRINTS" id="PR00739">
    <property type="entry name" value="GLHYDRLASE26"/>
</dbReference>
<proteinExistence type="inferred from homology"/>
<evidence type="ECO:0000256" key="5">
    <source>
        <dbReference type="PIRSR" id="PIRSR018168-2"/>
    </source>
</evidence>
<feature type="active site" description="Proton donor" evidence="4">
    <location>
        <position position="200"/>
    </location>
</feature>
<dbReference type="InterPro" id="IPR017853">
    <property type="entry name" value="GH"/>
</dbReference>
<dbReference type="EMBL" id="OV725077">
    <property type="protein sequence ID" value="CAH1389251.1"/>
    <property type="molecule type" value="Genomic_DNA"/>
</dbReference>
<evidence type="ECO:0000313" key="9">
    <source>
        <dbReference type="EMBL" id="CAH1389251.1"/>
    </source>
</evidence>
<gene>
    <name evidence="9" type="ORF">NEZAVI_LOCUS689</name>
</gene>
<evidence type="ECO:0000256" key="3">
    <source>
        <dbReference type="ARBA" id="ARBA00023295"/>
    </source>
</evidence>
<feature type="binding site" evidence="5">
    <location>
        <position position="205"/>
    </location>
    <ligand>
        <name>substrate</name>
    </ligand>
</feature>
<dbReference type="GO" id="GO:0016985">
    <property type="term" value="F:mannan endo-1,4-beta-mannosidase activity"/>
    <property type="evidence" value="ECO:0007669"/>
    <property type="project" value="InterPro"/>
</dbReference>
<feature type="chain" id="PRO_5040247388" description="GH26 domain-containing protein" evidence="7">
    <location>
        <begin position="28"/>
        <end position="359"/>
    </location>
</feature>
<dbReference type="PROSITE" id="PS51764">
    <property type="entry name" value="GH26"/>
    <property type="match status" value="1"/>
</dbReference>
<feature type="domain" description="GH26" evidence="8">
    <location>
        <begin position="38"/>
        <end position="355"/>
    </location>
</feature>
<evidence type="ECO:0000256" key="7">
    <source>
        <dbReference type="SAM" id="SignalP"/>
    </source>
</evidence>
<keyword evidence="2" id="KW-0378">Hydrolase</keyword>
<evidence type="ECO:0000256" key="4">
    <source>
        <dbReference type="PIRSR" id="PIRSR018168-1"/>
    </source>
</evidence>
<dbReference type="Proteomes" id="UP001152798">
    <property type="component" value="Chromosome 1"/>
</dbReference>
<feature type="binding site" evidence="5">
    <location>
        <position position="274"/>
    </location>
    <ligand>
        <name>substrate</name>
    </ligand>
</feature>
<accession>A0A9P0GZI8</accession>
<keyword evidence="10" id="KW-1185">Reference proteome</keyword>
<evidence type="ECO:0000256" key="6">
    <source>
        <dbReference type="PIRSR" id="PIRSR018168-3"/>
    </source>
</evidence>
<dbReference type="SUPFAM" id="SSF51445">
    <property type="entry name" value="(Trans)glycosidases"/>
    <property type="match status" value="1"/>
</dbReference>
<dbReference type="PANTHER" id="PTHR40079:SF4">
    <property type="entry name" value="GH26 DOMAIN-CONTAINING PROTEIN-RELATED"/>
    <property type="match status" value="1"/>
</dbReference>
<dbReference type="GO" id="GO:0006080">
    <property type="term" value="P:substituted mannan metabolic process"/>
    <property type="evidence" value="ECO:0007669"/>
    <property type="project" value="InterPro"/>
</dbReference>
<dbReference type="OrthoDB" id="6044285at2759"/>
<evidence type="ECO:0000259" key="8">
    <source>
        <dbReference type="PROSITE" id="PS51764"/>
    </source>
</evidence>
<keyword evidence="3" id="KW-0326">Glycosidase</keyword>
<sequence length="359" mass="39917">MTNEDSLNKMTIKYLLFGVLLCHAAMSVQSTANAGANAKTKQLLSTLGNLGGKVLSGVFGGYNNHGGEIGFSLDQAVLIKELTSKSPAVYGIDCSPGWLTAPANHEADIIECMHPQAVEYANKGGFITVSHHLPNPQFAGNNANGEGAFKTEISNSDYAAILQNGTPQRTRWLNMLEKIAKGLQGYKDRGITVLYRPLHEMNGDWFWWGALKDQNQNGERQRLFKLLWQDLFNFMQKKGLDNLLWIFSPDHGRSHKTGYYPGDNYVDIVGLDCYTDDPTKINGYDEMTGLGKPFALAEVGPSTANGQFDYDWFVKSIVSLYPKTIYFMPWNAEWSPAKNKNPWGAYNNAKVLNLGDLRI</sequence>
<dbReference type="InterPro" id="IPR022790">
    <property type="entry name" value="GH26_dom"/>
</dbReference>
<comment type="similarity">
    <text evidence="1">Belongs to the glycosyl hydrolase 26 family.</text>
</comment>
<dbReference type="InterPro" id="IPR016714">
    <property type="entry name" value="MANB/E"/>
</dbReference>
<dbReference type="PANTHER" id="PTHR40079">
    <property type="entry name" value="MANNAN ENDO-1,4-BETA-MANNOSIDASE E-RELATED"/>
    <property type="match status" value="1"/>
</dbReference>
<feature type="site" description="Plays an important role in maintaining the position of the catalytic nucleophile" evidence="6">
    <location>
        <position position="199"/>
    </location>
</feature>
<evidence type="ECO:0000256" key="2">
    <source>
        <dbReference type="ARBA" id="ARBA00022801"/>
    </source>
</evidence>
<dbReference type="Pfam" id="PF02156">
    <property type="entry name" value="Glyco_hydro_26"/>
    <property type="match status" value="1"/>
</dbReference>
<organism evidence="9 10">
    <name type="scientific">Nezara viridula</name>
    <name type="common">Southern green stink bug</name>
    <name type="synonym">Cimex viridulus</name>
    <dbReference type="NCBI Taxonomy" id="85310"/>
    <lineage>
        <taxon>Eukaryota</taxon>
        <taxon>Metazoa</taxon>
        <taxon>Ecdysozoa</taxon>
        <taxon>Arthropoda</taxon>
        <taxon>Hexapoda</taxon>
        <taxon>Insecta</taxon>
        <taxon>Pterygota</taxon>
        <taxon>Neoptera</taxon>
        <taxon>Paraneoptera</taxon>
        <taxon>Hemiptera</taxon>
        <taxon>Heteroptera</taxon>
        <taxon>Panheteroptera</taxon>
        <taxon>Pentatomomorpha</taxon>
        <taxon>Pentatomoidea</taxon>
        <taxon>Pentatomidae</taxon>
        <taxon>Pentatominae</taxon>
        <taxon>Nezara</taxon>
    </lineage>
</organism>